<sequence>MDSYKSSYQLKNSKQNKCFKYIILICYQKPRTSREGLVSRK</sequence>
<dbReference type="AlphaFoldDB" id="A0A1I7W9I0"/>
<accession>A0A1I7W9I0</accession>
<dbReference type="WBParaSite" id="Hba_01310">
    <property type="protein sequence ID" value="Hba_01310"/>
    <property type="gene ID" value="Hba_01310"/>
</dbReference>
<proteinExistence type="predicted"/>
<name>A0A1I7W9I0_HETBA</name>
<protein>
    <submittedName>
        <fullName evidence="2">Uncharacterized protein</fullName>
    </submittedName>
</protein>
<reference evidence="2" key="1">
    <citation type="submission" date="2016-11" db="UniProtKB">
        <authorList>
            <consortium name="WormBaseParasite"/>
        </authorList>
    </citation>
    <scope>IDENTIFICATION</scope>
</reference>
<keyword evidence="1" id="KW-1185">Reference proteome</keyword>
<dbReference type="Proteomes" id="UP000095283">
    <property type="component" value="Unplaced"/>
</dbReference>
<organism evidence="1 2">
    <name type="scientific">Heterorhabditis bacteriophora</name>
    <name type="common">Entomopathogenic nematode worm</name>
    <dbReference type="NCBI Taxonomy" id="37862"/>
    <lineage>
        <taxon>Eukaryota</taxon>
        <taxon>Metazoa</taxon>
        <taxon>Ecdysozoa</taxon>
        <taxon>Nematoda</taxon>
        <taxon>Chromadorea</taxon>
        <taxon>Rhabditida</taxon>
        <taxon>Rhabditina</taxon>
        <taxon>Rhabditomorpha</taxon>
        <taxon>Strongyloidea</taxon>
        <taxon>Heterorhabditidae</taxon>
        <taxon>Heterorhabditis</taxon>
    </lineage>
</organism>
<evidence type="ECO:0000313" key="2">
    <source>
        <dbReference type="WBParaSite" id="Hba_01310"/>
    </source>
</evidence>
<evidence type="ECO:0000313" key="1">
    <source>
        <dbReference type="Proteomes" id="UP000095283"/>
    </source>
</evidence>